<dbReference type="AlphaFoldDB" id="A0A6M3IPT5"/>
<proteinExistence type="predicted"/>
<sequence>MQRLILGNIDYERHMTDEGDQLQRGLQNAGWILAGAGYGDGCRDVPTLLKRHRPDVVLVHDKRDWDPDHRCSFRDDVGYTNLGELASRDDIVRLVVVKDAGSAHDYHIRFIEEVGADAVVTYYHDTSVDHCFPYLRTVHKIRTYHTIDSDVVRKIDLGKQRDRGLVTGAMSERVYPFRHWARRCSGKLGILNVRHPGFSNHGCATGEYLELLSRHKVHVATASIYGFALRKLIESAAVCCIPVTTLPAYDVLPEIDDILIRAPYTSTIRELRGIIDSAEKRWSLERLQDYANRAIRFYDYRAMGQRLSDDISEFATRKKEGACKSTP</sequence>
<protein>
    <recommendedName>
        <fullName evidence="2">Glycosyltransferase</fullName>
    </recommendedName>
</protein>
<organism evidence="1">
    <name type="scientific">viral metagenome</name>
    <dbReference type="NCBI Taxonomy" id="1070528"/>
    <lineage>
        <taxon>unclassified sequences</taxon>
        <taxon>metagenomes</taxon>
        <taxon>organismal metagenomes</taxon>
    </lineage>
</organism>
<evidence type="ECO:0008006" key="2">
    <source>
        <dbReference type="Google" id="ProtNLM"/>
    </source>
</evidence>
<accession>A0A6M3IPT5</accession>
<evidence type="ECO:0000313" key="1">
    <source>
        <dbReference type="EMBL" id="QJA59569.1"/>
    </source>
</evidence>
<gene>
    <name evidence="1" type="ORF">MM415B01265_0014</name>
</gene>
<reference evidence="1" key="1">
    <citation type="submission" date="2020-03" db="EMBL/GenBank/DDBJ databases">
        <title>The deep terrestrial virosphere.</title>
        <authorList>
            <person name="Holmfeldt K."/>
            <person name="Nilsson E."/>
            <person name="Simone D."/>
            <person name="Lopez-Fernandez M."/>
            <person name="Wu X."/>
            <person name="de Brujin I."/>
            <person name="Lundin D."/>
            <person name="Andersson A."/>
            <person name="Bertilsson S."/>
            <person name="Dopson M."/>
        </authorList>
    </citation>
    <scope>NUCLEOTIDE SEQUENCE</scope>
    <source>
        <strain evidence="1">MM415B01265</strain>
    </source>
</reference>
<name>A0A6M3IPT5_9ZZZZ</name>
<dbReference type="EMBL" id="MT141375">
    <property type="protein sequence ID" value="QJA59569.1"/>
    <property type="molecule type" value="Genomic_DNA"/>
</dbReference>